<keyword evidence="8" id="KW-0067">ATP-binding</keyword>
<evidence type="ECO:0000256" key="1">
    <source>
        <dbReference type="ARBA" id="ARBA00004496"/>
    </source>
</evidence>
<dbReference type="NCBIfam" id="TIGR00150">
    <property type="entry name" value="T6A_YjeE"/>
    <property type="match status" value="1"/>
</dbReference>
<evidence type="ECO:0000313" key="12">
    <source>
        <dbReference type="Proteomes" id="UP000029223"/>
    </source>
</evidence>
<keyword evidence="4" id="KW-0963">Cytoplasm</keyword>
<protein>
    <recommendedName>
        <fullName evidence="3">tRNA threonylcarbamoyladenosine biosynthesis protein TsaE</fullName>
    </recommendedName>
    <alternativeName>
        <fullName evidence="10">t(6)A37 threonylcarbamoyladenosine biosynthesis protein TsaE</fullName>
    </alternativeName>
</protein>
<dbReference type="EMBL" id="BBMS01000075">
    <property type="protein sequence ID" value="GAL29857.1"/>
    <property type="molecule type" value="Genomic_DNA"/>
</dbReference>
<reference evidence="12" key="1">
    <citation type="submission" date="2014-09" db="EMBL/GenBank/DDBJ databases">
        <title>Vibrio variabilis JCM 19239. (C206) whole genome shotgun sequence.</title>
        <authorList>
            <person name="Sawabe T."/>
            <person name="Meirelles P."/>
            <person name="Nakanishi M."/>
            <person name="Sayaka M."/>
            <person name="Hattori M."/>
            <person name="Ohkuma M."/>
        </authorList>
    </citation>
    <scope>NUCLEOTIDE SEQUENCE [LARGE SCALE GENOMIC DNA]</scope>
    <source>
        <strain evidence="12">JCM 19239</strain>
    </source>
</reference>
<comment type="subcellular location">
    <subcellularLocation>
        <location evidence="1">Cytoplasm</location>
    </subcellularLocation>
</comment>
<keyword evidence="7" id="KW-0547">Nucleotide-binding</keyword>
<dbReference type="InterPro" id="IPR027417">
    <property type="entry name" value="P-loop_NTPase"/>
</dbReference>
<keyword evidence="12" id="KW-1185">Reference proteome</keyword>
<evidence type="ECO:0000256" key="9">
    <source>
        <dbReference type="ARBA" id="ARBA00022842"/>
    </source>
</evidence>
<dbReference type="Gene3D" id="3.40.50.300">
    <property type="entry name" value="P-loop containing nucleotide triphosphate hydrolases"/>
    <property type="match status" value="1"/>
</dbReference>
<comment type="caution">
    <text evidence="11">The sequence shown here is derived from an EMBL/GenBank/DDBJ whole genome shotgun (WGS) entry which is preliminary data.</text>
</comment>
<accession>A0ABQ0JM78</accession>
<evidence type="ECO:0000256" key="10">
    <source>
        <dbReference type="ARBA" id="ARBA00032441"/>
    </source>
</evidence>
<name>A0ABQ0JM78_9VIBR</name>
<evidence type="ECO:0000256" key="5">
    <source>
        <dbReference type="ARBA" id="ARBA00022694"/>
    </source>
</evidence>
<evidence type="ECO:0000256" key="4">
    <source>
        <dbReference type="ARBA" id="ARBA00022490"/>
    </source>
</evidence>
<dbReference type="Pfam" id="PF02367">
    <property type="entry name" value="TsaE"/>
    <property type="match status" value="1"/>
</dbReference>
<proteinExistence type="inferred from homology"/>
<dbReference type="InterPro" id="IPR003442">
    <property type="entry name" value="T6A_TsaE"/>
</dbReference>
<keyword evidence="5" id="KW-0819">tRNA processing</keyword>
<evidence type="ECO:0000256" key="7">
    <source>
        <dbReference type="ARBA" id="ARBA00022741"/>
    </source>
</evidence>
<evidence type="ECO:0000256" key="8">
    <source>
        <dbReference type="ARBA" id="ARBA00022840"/>
    </source>
</evidence>
<sequence>MKSDTVYYFGSQRHHSEKNVMSTKKFSLANESETILIGTKLANLCSKQTTIYLHGDLGAGKTTFSRGFIQSLGHKGNVKSPTYTLVEPYELDGWNVYHFDLYRLADPEELEFMGIRDYFSDDAICLVEWPEKGQGILPSADLDIEIRYVGEAREIAFTANSDYGRELISQLELIDQSFS</sequence>
<evidence type="ECO:0000256" key="2">
    <source>
        <dbReference type="ARBA" id="ARBA00007599"/>
    </source>
</evidence>
<dbReference type="SUPFAM" id="SSF52540">
    <property type="entry name" value="P-loop containing nucleoside triphosphate hydrolases"/>
    <property type="match status" value="1"/>
</dbReference>
<comment type="similarity">
    <text evidence="2">Belongs to the TsaE family.</text>
</comment>
<gene>
    <name evidence="11" type="ORF">JCM19239_834</name>
</gene>
<dbReference type="PANTHER" id="PTHR33540:SF2">
    <property type="entry name" value="TRNA THREONYLCARBAMOYLADENOSINE BIOSYNTHESIS PROTEIN TSAE"/>
    <property type="match status" value="1"/>
</dbReference>
<dbReference type="PANTHER" id="PTHR33540">
    <property type="entry name" value="TRNA THREONYLCARBAMOYLADENOSINE BIOSYNTHESIS PROTEIN TSAE"/>
    <property type="match status" value="1"/>
</dbReference>
<reference evidence="12" key="2">
    <citation type="submission" date="2014-09" db="EMBL/GenBank/DDBJ databases">
        <authorList>
            <consortium name="NBRP consortium"/>
            <person name="Sawabe T."/>
            <person name="Meirelles P."/>
            <person name="Nakanishi M."/>
            <person name="Sayaka M."/>
            <person name="Hattori M."/>
            <person name="Ohkuma M."/>
        </authorList>
    </citation>
    <scope>NUCLEOTIDE SEQUENCE [LARGE SCALE GENOMIC DNA]</scope>
    <source>
        <strain evidence="12">JCM 19239</strain>
    </source>
</reference>
<evidence type="ECO:0000256" key="6">
    <source>
        <dbReference type="ARBA" id="ARBA00022723"/>
    </source>
</evidence>
<dbReference type="Proteomes" id="UP000029223">
    <property type="component" value="Unassembled WGS sequence"/>
</dbReference>
<evidence type="ECO:0000313" key="11">
    <source>
        <dbReference type="EMBL" id="GAL29857.1"/>
    </source>
</evidence>
<keyword evidence="6" id="KW-0479">Metal-binding</keyword>
<organism evidence="11 12">
    <name type="scientific">Vibrio variabilis</name>
    <dbReference type="NCBI Taxonomy" id="990271"/>
    <lineage>
        <taxon>Bacteria</taxon>
        <taxon>Pseudomonadati</taxon>
        <taxon>Pseudomonadota</taxon>
        <taxon>Gammaproteobacteria</taxon>
        <taxon>Vibrionales</taxon>
        <taxon>Vibrionaceae</taxon>
        <taxon>Vibrio</taxon>
    </lineage>
</organism>
<evidence type="ECO:0000256" key="3">
    <source>
        <dbReference type="ARBA" id="ARBA00019010"/>
    </source>
</evidence>
<keyword evidence="9" id="KW-0460">Magnesium</keyword>